<dbReference type="InterPro" id="IPR011990">
    <property type="entry name" value="TPR-like_helical_dom_sf"/>
</dbReference>
<dbReference type="Gene3D" id="3.30.200.20">
    <property type="entry name" value="Phosphorylase Kinase, domain 1"/>
    <property type="match status" value="1"/>
</dbReference>
<evidence type="ECO:0000256" key="1">
    <source>
        <dbReference type="ARBA" id="ARBA00022737"/>
    </source>
</evidence>
<gene>
    <name evidence="6" type="ORF">POL58_16040</name>
</gene>
<dbReference type="Proteomes" id="UP001217838">
    <property type="component" value="Unassembled WGS sequence"/>
</dbReference>
<keyword evidence="4" id="KW-0547">Nucleotide-binding</keyword>
<comment type="caution">
    <text evidence="6">The sequence shown here is derived from an EMBL/GenBank/DDBJ whole genome shotgun (WGS) entry which is preliminary data.</text>
</comment>
<protein>
    <submittedName>
        <fullName evidence="6">Serine/threonine-protein kinase</fullName>
    </submittedName>
</protein>
<feature type="binding site" evidence="4">
    <location>
        <position position="79"/>
    </location>
    <ligand>
        <name>ATP</name>
        <dbReference type="ChEBI" id="CHEBI:30616"/>
    </ligand>
</feature>
<dbReference type="CDD" id="cd14014">
    <property type="entry name" value="STKc_PknB_like"/>
    <property type="match status" value="1"/>
</dbReference>
<name>A0ABT5B578_9BACT</name>
<evidence type="ECO:0000259" key="5">
    <source>
        <dbReference type="PROSITE" id="PS50011"/>
    </source>
</evidence>
<reference evidence="6 7" key="1">
    <citation type="submission" date="2022-11" db="EMBL/GenBank/DDBJ databases">
        <title>Minimal conservation of predation-associated metabolite biosynthetic gene clusters underscores biosynthetic potential of Myxococcota including descriptions for ten novel species: Archangium lansinium sp. nov., Myxococcus landrumus sp. nov., Nannocystis bai.</title>
        <authorList>
            <person name="Ahearne A."/>
            <person name="Stevens C."/>
            <person name="Dowd S."/>
        </authorList>
    </citation>
    <scope>NUCLEOTIDE SEQUENCE [LARGE SCALE GENOMIC DNA]</scope>
    <source>
        <strain evidence="6 7">NCELM</strain>
    </source>
</reference>
<proteinExistence type="predicted"/>
<dbReference type="SUPFAM" id="SSF48452">
    <property type="entry name" value="TPR-like"/>
    <property type="match status" value="4"/>
</dbReference>
<keyword evidence="1" id="KW-0677">Repeat</keyword>
<dbReference type="PANTHER" id="PTHR45641">
    <property type="entry name" value="TETRATRICOPEPTIDE REPEAT PROTEIN (AFU_ORTHOLOGUE AFUA_6G03870)"/>
    <property type="match status" value="1"/>
</dbReference>
<keyword evidence="7" id="KW-1185">Reference proteome</keyword>
<dbReference type="InterPro" id="IPR019734">
    <property type="entry name" value="TPR_rpt"/>
</dbReference>
<evidence type="ECO:0000256" key="3">
    <source>
        <dbReference type="PROSITE-ProRule" id="PRU00339"/>
    </source>
</evidence>
<evidence type="ECO:0000256" key="4">
    <source>
        <dbReference type="PROSITE-ProRule" id="PRU10141"/>
    </source>
</evidence>
<dbReference type="EMBL" id="JAQNDN010000007">
    <property type="protein sequence ID" value="MDC0669264.1"/>
    <property type="molecule type" value="Genomic_DNA"/>
</dbReference>
<dbReference type="SMART" id="SM00028">
    <property type="entry name" value="TPR"/>
    <property type="match status" value="10"/>
</dbReference>
<keyword evidence="6" id="KW-0418">Kinase</keyword>
<dbReference type="InterPro" id="IPR017441">
    <property type="entry name" value="Protein_kinase_ATP_BS"/>
</dbReference>
<evidence type="ECO:0000313" key="6">
    <source>
        <dbReference type="EMBL" id="MDC0669264.1"/>
    </source>
</evidence>
<keyword evidence="6" id="KW-0808">Transferase</keyword>
<evidence type="ECO:0000256" key="2">
    <source>
        <dbReference type="ARBA" id="ARBA00022803"/>
    </source>
</evidence>
<dbReference type="Gene3D" id="1.10.510.10">
    <property type="entry name" value="Transferase(Phosphotransferase) domain 1"/>
    <property type="match status" value="1"/>
</dbReference>
<dbReference type="InterPro" id="IPR000719">
    <property type="entry name" value="Prot_kinase_dom"/>
</dbReference>
<sequence>MSASVEDDGLLDELAALRPEQNDAFACSLRASVRSSLAGAAAEPFRLGRFTVLEPLGGGGMGVVFVAYDPDLDRKIALKVLRDGGQRGQREVLREGRALARLKHPNVVAVYEVGVIDEQVFVAMEYIAGQNLREWLRRPRATEAILARLVEAGRGLAAAHAVGLVHRDCKPENVVIDTHDHARVIDFGLARPVEELPEPGRHGVGSAAASMHGGTPAYMAPERLAGGAGDHRADQYSFAVTCWEALFGAHPTSERAITPPLGRSVPGWLRKVLERGMSVDPAHRYPTTEAMLAALGADPTRRRRVLAGVTAAGLAVAGWFGVWSYAEAQQVAACEAEGASISEVWNEQAQAQLRDGLHATGVAYAAATADKVMPFLAAQAEAWRQARTETCLDARVREAWDEETLDRSRWCLDERRTELATLVAELSRASATSAQNAVQAVASLSRIEQCRDVHRLERLPPLPPDRQGVRRILEELLRADALQAAGDYAQGLEAARAGVDAAEAFGWPPLVAAARLRHGRLLAAAGRLKEAEAALEAAFFQAAEVSAPELGAHTAVALMTTVGSGLARFDDGRRWARHADVMFTLLGVGAEGSLRIAALRASGNIEHAAGKFADAKTSHEQALAAAERELGPEHPEVAAHLDSLAMDFWAMSAFDEAARLYERALAIRERALGEDHPSVADSLNSLAVVYQSRSLHEEAKVLHDRALAIREEALGPEHPSVARSLHNLATMHYLLGAYAEAKPLFERALAIREKALGREHPDFATSLGGLALTLEMSGSFAEAKALHEQVLVLLEKTLGPDHPDVADALNNLAFVSYATGGYEEARARHERALPILEKAFGRGHPHFARQLNNLGRVLLVMGSYAEAKALFEQAQPIYVSSLGPDHPETADSLGNLGDVLVAMGAADQARPFHERALAIREQALGPDHPRVAGSLTSLAKSHSALGAHDAARALLERALAINEKALSADHMEITFSLVGLVEVALAQGRAADAVALAERVTRIRETGGAPGDELAEGRFLLAQALWDAPVDRGRDRTRAQTLALQARDALRTVKGKSQQLAAVEGFLRRHGGAR</sequence>
<dbReference type="PANTHER" id="PTHR45641:SF19">
    <property type="entry name" value="NEPHROCYSTIN-3"/>
    <property type="match status" value="1"/>
</dbReference>
<dbReference type="GO" id="GO:0016301">
    <property type="term" value="F:kinase activity"/>
    <property type="evidence" value="ECO:0007669"/>
    <property type="project" value="UniProtKB-KW"/>
</dbReference>
<dbReference type="InterPro" id="IPR011009">
    <property type="entry name" value="Kinase-like_dom_sf"/>
</dbReference>
<feature type="repeat" description="TPR" evidence="3">
    <location>
        <begin position="722"/>
        <end position="755"/>
    </location>
</feature>
<dbReference type="Gene3D" id="1.25.40.10">
    <property type="entry name" value="Tetratricopeptide repeat domain"/>
    <property type="match status" value="3"/>
</dbReference>
<keyword evidence="4" id="KW-0067">ATP-binding</keyword>
<dbReference type="PROSITE" id="PS50011">
    <property type="entry name" value="PROTEIN_KINASE_DOM"/>
    <property type="match status" value="1"/>
</dbReference>
<dbReference type="Pfam" id="PF13424">
    <property type="entry name" value="TPR_12"/>
    <property type="match status" value="5"/>
</dbReference>
<dbReference type="RefSeq" id="WP_271999017.1">
    <property type="nucleotide sequence ID" value="NZ_JAQNDN010000007.1"/>
</dbReference>
<dbReference type="PROSITE" id="PS00107">
    <property type="entry name" value="PROTEIN_KINASE_ATP"/>
    <property type="match status" value="1"/>
</dbReference>
<feature type="domain" description="Protein kinase" evidence="5">
    <location>
        <begin position="50"/>
        <end position="301"/>
    </location>
</feature>
<dbReference type="PROSITE" id="PS50005">
    <property type="entry name" value="TPR"/>
    <property type="match status" value="1"/>
</dbReference>
<evidence type="ECO:0000313" key="7">
    <source>
        <dbReference type="Proteomes" id="UP001217838"/>
    </source>
</evidence>
<dbReference type="SUPFAM" id="SSF56112">
    <property type="entry name" value="Protein kinase-like (PK-like)"/>
    <property type="match status" value="1"/>
</dbReference>
<organism evidence="6 7">
    <name type="scientific">Nannocystis radixulma</name>
    <dbReference type="NCBI Taxonomy" id="2995305"/>
    <lineage>
        <taxon>Bacteria</taxon>
        <taxon>Pseudomonadati</taxon>
        <taxon>Myxococcota</taxon>
        <taxon>Polyangia</taxon>
        <taxon>Nannocystales</taxon>
        <taxon>Nannocystaceae</taxon>
        <taxon>Nannocystis</taxon>
    </lineage>
</organism>
<dbReference type="Pfam" id="PF00069">
    <property type="entry name" value="Pkinase"/>
    <property type="match status" value="1"/>
</dbReference>
<accession>A0ABT5B578</accession>
<keyword evidence="2 3" id="KW-0802">TPR repeat</keyword>
<dbReference type="PRINTS" id="PR00381">
    <property type="entry name" value="KINESINLIGHT"/>
</dbReference>